<dbReference type="AlphaFoldDB" id="A0A518H9U0"/>
<dbReference type="PROSITE" id="PS52050">
    <property type="entry name" value="WYL"/>
    <property type="match status" value="1"/>
</dbReference>
<feature type="domain" description="WCX" evidence="3">
    <location>
        <begin position="266"/>
        <end position="342"/>
    </location>
</feature>
<dbReference type="PIRSF" id="PIRSF016838">
    <property type="entry name" value="PafC"/>
    <property type="match status" value="1"/>
</dbReference>
<dbReference type="InterPro" id="IPR028349">
    <property type="entry name" value="PafC-like"/>
</dbReference>
<dbReference type="KEGG" id="tpla:ElP_55070"/>
<dbReference type="InterPro" id="IPR036390">
    <property type="entry name" value="WH_DNA-bd_sf"/>
</dbReference>
<dbReference type="InterPro" id="IPR026881">
    <property type="entry name" value="WYL_dom"/>
</dbReference>
<evidence type="ECO:0000256" key="1">
    <source>
        <dbReference type="SAM" id="MobiDB-lite"/>
    </source>
</evidence>
<dbReference type="Proteomes" id="UP000317835">
    <property type="component" value="Chromosome"/>
</dbReference>
<dbReference type="InterPro" id="IPR036388">
    <property type="entry name" value="WH-like_DNA-bd_sf"/>
</dbReference>
<accession>A0A518H9U0</accession>
<dbReference type="Gene3D" id="1.10.10.10">
    <property type="entry name" value="Winged helix-like DNA-binding domain superfamily/Winged helix DNA-binding domain"/>
    <property type="match status" value="1"/>
</dbReference>
<dbReference type="EMBL" id="CP036426">
    <property type="protein sequence ID" value="QDV37567.1"/>
    <property type="molecule type" value="Genomic_DNA"/>
</dbReference>
<dbReference type="RefSeq" id="WP_145275517.1">
    <property type="nucleotide sequence ID" value="NZ_CP036426.1"/>
</dbReference>
<feature type="domain" description="WYL" evidence="2">
    <location>
        <begin position="168"/>
        <end position="234"/>
    </location>
</feature>
<name>A0A518H9U0_9BACT</name>
<dbReference type="InterPro" id="IPR057727">
    <property type="entry name" value="WCX_dom"/>
</dbReference>
<evidence type="ECO:0000313" key="4">
    <source>
        <dbReference type="EMBL" id="QDV37567.1"/>
    </source>
</evidence>
<dbReference type="PANTHER" id="PTHR34580:SF1">
    <property type="entry name" value="PROTEIN PAFC"/>
    <property type="match status" value="1"/>
</dbReference>
<proteinExistence type="predicted"/>
<evidence type="ECO:0000259" key="2">
    <source>
        <dbReference type="Pfam" id="PF13280"/>
    </source>
</evidence>
<feature type="region of interest" description="Disordered" evidence="1">
    <location>
        <begin position="1"/>
        <end position="24"/>
    </location>
</feature>
<gene>
    <name evidence="4" type="ORF">ElP_55070</name>
</gene>
<dbReference type="OrthoDB" id="9767131at2"/>
<protein>
    <recommendedName>
        <fullName evidence="6">HTH domain protein</fullName>
    </recommendedName>
</protein>
<keyword evidence="5" id="KW-1185">Reference proteome</keyword>
<dbReference type="PANTHER" id="PTHR34580">
    <property type="match status" value="1"/>
</dbReference>
<sequence length="352" mass="39765">MGKNRTKPGMMPQGNAARRPEPERRLRQADRFARILKLLELLQGYPRCNRPFLARELEITVRTVQRDLEVLRLAGVPWDFDRAEGCYLLPDGWQFPGTGLTGFEALGRVTSAALAGAMGLPDGKARQTHVRRPENPSRRPARELLEDTRRVTAVLGMKLADHGQCGPAIRTIQEALLGGRCLEGTYASPYQSGEKRLVLHPYRLCFVKQAWYLIARPEGSDRPTTYRVARFRAISGTGAPASVPEVFDLRAYFGDAWAVYRGERGYEVEVRFVPEAAALVTETNWHHTQRERRHEDGSLTLEFRVDGLEEIVWWVLGWTGRVEVVQPPELRAMVVERLRSALAMNGIGLPRS</sequence>
<evidence type="ECO:0000259" key="3">
    <source>
        <dbReference type="Pfam" id="PF25583"/>
    </source>
</evidence>
<dbReference type="Pfam" id="PF25583">
    <property type="entry name" value="WCX"/>
    <property type="match status" value="1"/>
</dbReference>
<dbReference type="SUPFAM" id="SSF46785">
    <property type="entry name" value="Winged helix' DNA-binding domain"/>
    <property type="match status" value="1"/>
</dbReference>
<reference evidence="4 5" key="1">
    <citation type="submission" date="2019-02" db="EMBL/GenBank/DDBJ databases">
        <title>Deep-cultivation of Planctomycetes and their phenomic and genomic characterization uncovers novel biology.</title>
        <authorList>
            <person name="Wiegand S."/>
            <person name="Jogler M."/>
            <person name="Boedeker C."/>
            <person name="Pinto D."/>
            <person name="Vollmers J."/>
            <person name="Rivas-Marin E."/>
            <person name="Kohn T."/>
            <person name="Peeters S.H."/>
            <person name="Heuer A."/>
            <person name="Rast P."/>
            <person name="Oberbeckmann S."/>
            <person name="Bunk B."/>
            <person name="Jeske O."/>
            <person name="Meyerdierks A."/>
            <person name="Storesund J.E."/>
            <person name="Kallscheuer N."/>
            <person name="Luecker S."/>
            <person name="Lage O.M."/>
            <person name="Pohl T."/>
            <person name="Merkel B.J."/>
            <person name="Hornburger P."/>
            <person name="Mueller R.-W."/>
            <person name="Bruemmer F."/>
            <person name="Labrenz M."/>
            <person name="Spormann A.M."/>
            <person name="Op den Camp H."/>
            <person name="Overmann J."/>
            <person name="Amann R."/>
            <person name="Jetten M.S.M."/>
            <person name="Mascher T."/>
            <person name="Medema M.H."/>
            <person name="Devos D.P."/>
            <person name="Kaster A.-K."/>
            <person name="Ovreas L."/>
            <person name="Rohde M."/>
            <person name="Galperin M.Y."/>
            <person name="Jogler C."/>
        </authorList>
    </citation>
    <scope>NUCLEOTIDE SEQUENCE [LARGE SCALE GENOMIC DNA]</scope>
    <source>
        <strain evidence="4 5">ElP</strain>
    </source>
</reference>
<dbReference type="Pfam" id="PF13280">
    <property type="entry name" value="WYL"/>
    <property type="match status" value="1"/>
</dbReference>
<evidence type="ECO:0008006" key="6">
    <source>
        <dbReference type="Google" id="ProtNLM"/>
    </source>
</evidence>
<dbReference type="InterPro" id="IPR051534">
    <property type="entry name" value="CBASS_pafABC_assoc_protein"/>
</dbReference>
<evidence type="ECO:0000313" key="5">
    <source>
        <dbReference type="Proteomes" id="UP000317835"/>
    </source>
</evidence>
<organism evidence="4 5">
    <name type="scientific">Tautonia plasticadhaerens</name>
    <dbReference type="NCBI Taxonomy" id="2527974"/>
    <lineage>
        <taxon>Bacteria</taxon>
        <taxon>Pseudomonadati</taxon>
        <taxon>Planctomycetota</taxon>
        <taxon>Planctomycetia</taxon>
        <taxon>Isosphaerales</taxon>
        <taxon>Isosphaeraceae</taxon>
        <taxon>Tautonia</taxon>
    </lineage>
</organism>